<dbReference type="AlphaFoldDB" id="A0A7S3X8F8"/>
<feature type="region of interest" description="Disordered" evidence="4">
    <location>
        <begin position="1"/>
        <end position="25"/>
    </location>
</feature>
<proteinExistence type="predicted"/>
<evidence type="ECO:0000256" key="1">
    <source>
        <dbReference type="ARBA" id="ARBA00022630"/>
    </source>
</evidence>
<dbReference type="SUPFAM" id="SSF55785">
    <property type="entry name" value="PYP-like sensor domain (PAS domain)"/>
    <property type="match status" value="1"/>
</dbReference>
<dbReference type="Gene3D" id="3.30.450.20">
    <property type="entry name" value="PAS domain"/>
    <property type="match status" value="1"/>
</dbReference>
<dbReference type="Pfam" id="PF13426">
    <property type="entry name" value="PAS_9"/>
    <property type="match status" value="1"/>
</dbReference>
<keyword evidence="2" id="KW-0288">FMN</keyword>
<keyword evidence="1" id="KW-0285">Flavoprotein</keyword>
<dbReference type="PANTHER" id="PTHR47429:SF2">
    <property type="entry name" value="PROTEIN TWIN LOV 1"/>
    <property type="match status" value="1"/>
</dbReference>
<dbReference type="EMBL" id="HBIQ01109014">
    <property type="protein sequence ID" value="CAE0602865.1"/>
    <property type="molecule type" value="Transcribed_RNA"/>
</dbReference>
<evidence type="ECO:0000256" key="4">
    <source>
        <dbReference type="SAM" id="MobiDB-lite"/>
    </source>
</evidence>
<dbReference type="PANTHER" id="PTHR47429">
    <property type="entry name" value="PROTEIN TWIN LOV 1"/>
    <property type="match status" value="1"/>
</dbReference>
<name>A0A7S3X8F8_9SPIT</name>
<reference evidence="6" key="1">
    <citation type="submission" date="2021-01" db="EMBL/GenBank/DDBJ databases">
        <authorList>
            <person name="Corre E."/>
            <person name="Pelletier E."/>
            <person name="Niang G."/>
            <person name="Scheremetjew M."/>
            <person name="Finn R."/>
            <person name="Kale V."/>
            <person name="Holt S."/>
            <person name="Cochrane G."/>
            <person name="Meng A."/>
            <person name="Brown T."/>
            <person name="Cohen L."/>
        </authorList>
    </citation>
    <scope>NUCLEOTIDE SEQUENCE</scope>
    <source>
        <strain evidence="6">SPMC142</strain>
    </source>
</reference>
<evidence type="ECO:0000256" key="3">
    <source>
        <dbReference type="ARBA" id="ARBA00022991"/>
    </source>
</evidence>
<dbReference type="InterPro" id="IPR000014">
    <property type="entry name" value="PAS"/>
</dbReference>
<protein>
    <recommendedName>
        <fullName evidence="5">PAS domain-containing protein</fullName>
    </recommendedName>
</protein>
<evidence type="ECO:0000313" key="6">
    <source>
        <dbReference type="EMBL" id="CAE0602865.1"/>
    </source>
</evidence>
<evidence type="ECO:0000256" key="2">
    <source>
        <dbReference type="ARBA" id="ARBA00022643"/>
    </source>
</evidence>
<gene>
    <name evidence="6" type="ORF">SACU0126_LOCUS34632</name>
</gene>
<dbReference type="InterPro" id="IPR035965">
    <property type="entry name" value="PAS-like_dom_sf"/>
</dbReference>
<sequence>MATCAKRRGEEAELSTSSAPTEHRSAKAARRLLQLEGLSLLQSEAVGHFLSAVDVDKESLVVSNPHAPGNPIVWVSPPWQDMCGFSAAEAVGRNPRLTQGERTDKSVIQAISTALGQQRACKVQIINYRGGQPDRPFWNMLSIMPVHHRGQLQLYVASLQDYSYHIGQMVSLTPAQFCRAASHYQRHRQLGDDTLTTLQLAKPTIYEVDREYKIDDPATPPLVRVPPVKRLGWTKLDLEPEHLADRVADVLESIEGCQYEVTLRGSDYSDSTIICLKHEGVAMRVMIAEEPNGEYCISCTRISGDTFAYHNTFRQIRDTLGHALTKHPLVTPRLRAPGPTITSLGVRASRGLQLGVAQMAGGA</sequence>
<accession>A0A7S3X8F8</accession>
<dbReference type="GO" id="GO:0005634">
    <property type="term" value="C:nucleus"/>
    <property type="evidence" value="ECO:0007669"/>
    <property type="project" value="TreeGrafter"/>
</dbReference>
<organism evidence="6">
    <name type="scientific">Strombidinopsis acuminata</name>
    <dbReference type="NCBI Taxonomy" id="141414"/>
    <lineage>
        <taxon>Eukaryota</taxon>
        <taxon>Sar</taxon>
        <taxon>Alveolata</taxon>
        <taxon>Ciliophora</taxon>
        <taxon>Intramacronucleata</taxon>
        <taxon>Spirotrichea</taxon>
        <taxon>Choreotrichia</taxon>
        <taxon>Choreotrichida</taxon>
        <taxon>Strombidinopsidae</taxon>
        <taxon>Strombidinopsis</taxon>
    </lineage>
</organism>
<evidence type="ECO:0000259" key="5">
    <source>
        <dbReference type="Pfam" id="PF13426"/>
    </source>
</evidence>
<keyword evidence="3" id="KW-0157">Chromophore</keyword>
<feature type="domain" description="PAS" evidence="5">
    <location>
        <begin position="70"/>
        <end position="162"/>
    </location>
</feature>